<feature type="non-terminal residue" evidence="6">
    <location>
        <position position="1"/>
    </location>
</feature>
<proteinExistence type="inferred from homology"/>
<evidence type="ECO:0000256" key="3">
    <source>
        <dbReference type="ARBA" id="ARBA00023002"/>
    </source>
</evidence>
<organism evidence="6 7">
    <name type="scientific">Reticulomyxa filosa</name>
    <dbReference type="NCBI Taxonomy" id="46433"/>
    <lineage>
        <taxon>Eukaryota</taxon>
        <taxon>Sar</taxon>
        <taxon>Rhizaria</taxon>
        <taxon>Retaria</taxon>
        <taxon>Foraminifera</taxon>
        <taxon>Monothalamids</taxon>
        <taxon>Reticulomyxidae</taxon>
        <taxon>Reticulomyxa</taxon>
    </lineage>
</organism>
<comment type="similarity">
    <text evidence="1">Belongs to the cytochrome P450 family.</text>
</comment>
<evidence type="ECO:0000256" key="2">
    <source>
        <dbReference type="ARBA" id="ARBA00022723"/>
    </source>
</evidence>
<reference evidence="6 7" key="1">
    <citation type="journal article" date="2013" name="Curr. Biol.">
        <title>The Genome of the Foraminiferan Reticulomyxa filosa.</title>
        <authorList>
            <person name="Glockner G."/>
            <person name="Hulsmann N."/>
            <person name="Schleicher M."/>
            <person name="Noegel A.A."/>
            <person name="Eichinger L."/>
            <person name="Gallinger C."/>
            <person name="Pawlowski J."/>
            <person name="Sierra R."/>
            <person name="Euteneuer U."/>
            <person name="Pillet L."/>
            <person name="Moustafa A."/>
            <person name="Platzer M."/>
            <person name="Groth M."/>
            <person name="Szafranski K."/>
            <person name="Schliwa M."/>
        </authorList>
    </citation>
    <scope>NUCLEOTIDE SEQUENCE [LARGE SCALE GENOMIC DNA]</scope>
</reference>
<dbReference type="GO" id="GO:0004497">
    <property type="term" value="F:monooxygenase activity"/>
    <property type="evidence" value="ECO:0007669"/>
    <property type="project" value="InterPro"/>
</dbReference>
<accession>X6MR19</accession>
<keyword evidence="5" id="KW-0812">Transmembrane</keyword>
<dbReference type="GO" id="GO:0020037">
    <property type="term" value="F:heme binding"/>
    <property type="evidence" value="ECO:0007669"/>
    <property type="project" value="InterPro"/>
</dbReference>
<evidence type="ECO:0000313" key="6">
    <source>
        <dbReference type="EMBL" id="ETO15862.1"/>
    </source>
</evidence>
<sequence>IWKKHRQIASKIFTIRSLKDHMFKCFMATTDEFLLKIAELSGDDNDSDLKSVNVNDMFARLTLEAFTFIAFGVKLDCIAKAPQVLEFPKAFDGAFASLAYRILDPFYLVKKWLNIGKEKQLKQHIKIVNDFAYDIIQKRTQVLNCFVYVFLVIPLCQTFFFFFFF</sequence>
<dbReference type="GO" id="GO:0016705">
    <property type="term" value="F:oxidoreductase activity, acting on paired donors, with incorporation or reduction of molecular oxygen"/>
    <property type="evidence" value="ECO:0007669"/>
    <property type="project" value="InterPro"/>
</dbReference>
<keyword evidence="5" id="KW-0472">Membrane</keyword>
<dbReference type="Gene3D" id="1.10.630.10">
    <property type="entry name" value="Cytochrome P450"/>
    <property type="match status" value="1"/>
</dbReference>
<dbReference type="SUPFAM" id="SSF48264">
    <property type="entry name" value="Cytochrome P450"/>
    <property type="match status" value="1"/>
</dbReference>
<dbReference type="Pfam" id="PF00067">
    <property type="entry name" value="p450"/>
    <property type="match status" value="1"/>
</dbReference>
<keyword evidence="7" id="KW-1185">Reference proteome</keyword>
<keyword evidence="3" id="KW-0560">Oxidoreductase</keyword>
<dbReference type="Proteomes" id="UP000023152">
    <property type="component" value="Unassembled WGS sequence"/>
</dbReference>
<dbReference type="GO" id="GO:0005506">
    <property type="term" value="F:iron ion binding"/>
    <property type="evidence" value="ECO:0007669"/>
    <property type="project" value="InterPro"/>
</dbReference>
<keyword evidence="4" id="KW-0408">Iron</keyword>
<gene>
    <name evidence="6" type="ORF">RFI_21504</name>
</gene>
<keyword evidence="5" id="KW-1133">Transmembrane helix</keyword>
<evidence type="ECO:0000256" key="1">
    <source>
        <dbReference type="ARBA" id="ARBA00010617"/>
    </source>
</evidence>
<keyword evidence="2" id="KW-0479">Metal-binding</keyword>
<dbReference type="InterPro" id="IPR036396">
    <property type="entry name" value="Cyt_P450_sf"/>
</dbReference>
<dbReference type="AlphaFoldDB" id="X6MR19"/>
<evidence type="ECO:0000256" key="4">
    <source>
        <dbReference type="ARBA" id="ARBA00023004"/>
    </source>
</evidence>
<dbReference type="InterPro" id="IPR001128">
    <property type="entry name" value="Cyt_P450"/>
</dbReference>
<evidence type="ECO:0008006" key="8">
    <source>
        <dbReference type="Google" id="ProtNLM"/>
    </source>
</evidence>
<comment type="caution">
    <text evidence="6">The sequence shown here is derived from an EMBL/GenBank/DDBJ whole genome shotgun (WGS) entry which is preliminary data.</text>
</comment>
<dbReference type="PANTHER" id="PTHR24296">
    <property type="entry name" value="CYTOCHROME P450"/>
    <property type="match status" value="1"/>
</dbReference>
<dbReference type="OrthoDB" id="1713632at2759"/>
<dbReference type="EMBL" id="ASPP01018737">
    <property type="protein sequence ID" value="ETO15862.1"/>
    <property type="molecule type" value="Genomic_DNA"/>
</dbReference>
<name>X6MR19_RETFI</name>
<evidence type="ECO:0000256" key="5">
    <source>
        <dbReference type="SAM" id="Phobius"/>
    </source>
</evidence>
<feature type="transmembrane region" description="Helical" evidence="5">
    <location>
        <begin position="145"/>
        <end position="164"/>
    </location>
</feature>
<protein>
    <recommendedName>
        <fullName evidence="8">Cytochrome P450</fullName>
    </recommendedName>
</protein>
<evidence type="ECO:0000313" key="7">
    <source>
        <dbReference type="Proteomes" id="UP000023152"/>
    </source>
</evidence>